<evidence type="ECO:0000313" key="2">
    <source>
        <dbReference type="EMBL" id="CAF0753329.1"/>
    </source>
</evidence>
<dbReference type="Pfam" id="PF13516">
    <property type="entry name" value="LRR_6"/>
    <property type="match status" value="3"/>
</dbReference>
<dbReference type="EMBL" id="CAJNOJ010000035">
    <property type="protein sequence ID" value="CAF0910241.1"/>
    <property type="molecule type" value="Genomic_DNA"/>
</dbReference>
<dbReference type="SUPFAM" id="SSF56601">
    <property type="entry name" value="beta-lactamase/transpeptidase-like"/>
    <property type="match status" value="1"/>
</dbReference>
<dbReference type="Proteomes" id="UP000663828">
    <property type="component" value="Unassembled WGS sequence"/>
</dbReference>
<dbReference type="SMART" id="SM00368">
    <property type="entry name" value="LRR_RI"/>
    <property type="match status" value="5"/>
</dbReference>
<dbReference type="InterPro" id="IPR032675">
    <property type="entry name" value="LRR_dom_sf"/>
</dbReference>
<dbReference type="EMBL" id="CAJNOR010000015">
    <property type="protein sequence ID" value="CAF0753329.1"/>
    <property type="molecule type" value="Genomic_DNA"/>
</dbReference>
<evidence type="ECO:0000259" key="1">
    <source>
        <dbReference type="PROSITE" id="PS50181"/>
    </source>
</evidence>
<dbReference type="InterPro" id="IPR001466">
    <property type="entry name" value="Beta-lactam-related"/>
</dbReference>
<dbReference type="OrthoDB" id="5946976at2759"/>
<dbReference type="InterPro" id="IPR050491">
    <property type="entry name" value="AmpC-like"/>
</dbReference>
<dbReference type="InterPro" id="IPR001611">
    <property type="entry name" value="Leu-rich_rpt"/>
</dbReference>
<sequence length="834" mass="93805">MLTCRLMEGTVHTSSIISSAPISRVGTFVSPAQSCRGDFFRASLNDPFSVNNEISQNRSIQFIASHQSDYNTSAYLTNPTIDYVQDKLDDILFASEVVQSNTSEIRSDAPPNTIHSLIYLSMHLNQAIFVAYAKNSSEILAEVTFAATYQSDNSFVDFSFQTFDFYFLNFPSGCTHFSLTTRQSSRQWLVNTNVGFRYTQVYLTTAECPPTKGSIQNLLDELNVPGAAIIVLNRDGILYEQAFGYHTPPISDSRRPIDTSQSIFMIASISKTFVSVAAMQMVESNLLNLDTDINEYLSPLMKIIHPYHPNVTITTRHLLTHTAGIGPNWEEESKHYLSGDKFTQTNLGDVLNDYLSRKKGWLSIPPGNITLYSNVGTSLAAFIVERLSGMSYEQYVLEKILKPLGLDDKKAGFRLKNFEDNKAALVDHYVHNASFLETYQQMGPQMNITQAGSSDWLYIPFFGLSIYPSGALRMSAHSLSIFFRSFLNNFPNLLRNPSTMNEMLYIFPQQDYMNISTTKFSLIWNWPLVHGRRLVGHDGSVPGITTTMMANEKRDLGVVILTNGDITRSDSEAMQKDTTKLFQMPIETIPSLNTVPIEIVYRILDQLDLRDIIFSMHEVRTRLNAIIYSYYQYIGDKTLNLYSQLPDGRGTEFLSNLLLRNNTLVNLELGCNQITALDAKHLYNGIQNNETLTSLFLRGNSVGCQGLEYFAQVLENNQTLSTLCLSHNHIGSRAVACFAKTLLTNRAPTSLNLSHNKIDREGAKHFIEVLKNNKTLNVLNLTSNEINFLGVKELVSVAIGNEKLSLLNLWRNGYTPDREIDLPLNVKQNPAILV</sequence>
<dbReference type="InterPro" id="IPR001810">
    <property type="entry name" value="F-box_dom"/>
</dbReference>
<dbReference type="PANTHER" id="PTHR46825:SF9">
    <property type="entry name" value="BETA-LACTAMASE-RELATED DOMAIN-CONTAINING PROTEIN"/>
    <property type="match status" value="1"/>
</dbReference>
<dbReference type="PANTHER" id="PTHR46825">
    <property type="entry name" value="D-ALANYL-D-ALANINE-CARBOXYPEPTIDASE/ENDOPEPTIDASE AMPH"/>
    <property type="match status" value="1"/>
</dbReference>
<dbReference type="Pfam" id="PF00144">
    <property type="entry name" value="Beta-lactamase"/>
    <property type="match status" value="1"/>
</dbReference>
<dbReference type="SUPFAM" id="SSF52047">
    <property type="entry name" value="RNI-like"/>
    <property type="match status" value="1"/>
</dbReference>
<dbReference type="Gene3D" id="3.80.10.10">
    <property type="entry name" value="Ribonuclease Inhibitor"/>
    <property type="match status" value="2"/>
</dbReference>
<protein>
    <recommendedName>
        <fullName evidence="1">F-box domain-containing protein</fullName>
    </recommendedName>
</protein>
<reference evidence="3" key="1">
    <citation type="submission" date="2021-02" db="EMBL/GenBank/DDBJ databases">
        <authorList>
            <person name="Nowell W R."/>
        </authorList>
    </citation>
    <scope>NUCLEOTIDE SEQUENCE</scope>
</reference>
<comment type="caution">
    <text evidence="3">The sequence shown here is derived from an EMBL/GenBank/DDBJ whole genome shotgun (WGS) entry which is preliminary data.</text>
</comment>
<evidence type="ECO:0000313" key="3">
    <source>
        <dbReference type="EMBL" id="CAF0910241.1"/>
    </source>
</evidence>
<evidence type="ECO:0000313" key="4">
    <source>
        <dbReference type="Proteomes" id="UP000663828"/>
    </source>
</evidence>
<proteinExistence type="predicted"/>
<dbReference type="AlphaFoldDB" id="A0A814AB91"/>
<dbReference type="Proteomes" id="UP000663852">
    <property type="component" value="Unassembled WGS sequence"/>
</dbReference>
<keyword evidence="4" id="KW-1185">Reference proteome</keyword>
<dbReference type="PROSITE" id="PS50181">
    <property type="entry name" value="FBOX"/>
    <property type="match status" value="1"/>
</dbReference>
<name>A0A814AB91_ADIRI</name>
<organism evidence="3 5">
    <name type="scientific">Adineta ricciae</name>
    <name type="common">Rotifer</name>
    <dbReference type="NCBI Taxonomy" id="249248"/>
    <lineage>
        <taxon>Eukaryota</taxon>
        <taxon>Metazoa</taxon>
        <taxon>Spiralia</taxon>
        <taxon>Gnathifera</taxon>
        <taxon>Rotifera</taxon>
        <taxon>Eurotatoria</taxon>
        <taxon>Bdelloidea</taxon>
        <taxon>Adinetida</taxon>
        <taxon>Adinetidae</taxon>
        <taxon>Adineta</taxon>
    </lineage>
</organism>
<dbReference type="Gene3D" id="3.40.710.10">
    <property type="entry name" value="DD-peptidase/beta-lactamase superfamily"/>
    <property type="match status" value="1"/>
</dbReference>
<gene>
    <name evidence="3" type="ORF">EDS130_LOCUS10236</name>
    <name evidence="2" type="ORF">XAT740_LOCUS545</name>
</gene>
<feature type="domain" description="F-box" evidence="1">
    <location>
        <begin position="589"/>
        <end position="634"/>
    </location>
</feature>
<evidence type="ECO:0000313" key="5">
    <source>
        <dbReference type="Proteomes" id="UP000663852"/>
    </source>
</evidence>
<dbReference type="InterPro" id="IPR012338">
    <property type="entry name" value="Beta-lactam/transpept-like"/>
</dbReference>
<accession>A0A814AB91</accession>